<dbReference type="KEGG" id="gog:C1280_32810"/>
<proteinExistence type="predicted"/>
<accession>A0A2Z3H3E5</accession>
<feature type="chain" id="PRO_5016400688" description="Organic solvent tolerance-like N-terminal domain-containing protein" evidence="1">
    <location>
        <begin position="22"/>
        <end position="173"/>
    </location>
</feature>
<evidence type="ECO:0000313" key="2">
    <source>
        <dbReference type="EMBL" id="AWM41309.1"/>
    </source>
</evidence>
<name>A0A2Z3H3E5_9BACT</name>
<gene>
    <name evidence="2" type="ORF">C1280_32810</name>
</gene>
<evidence type="ECO:0000313" key="3">
    <source>
        <dbReference type="Proteomes" id="UP000245802"/>
    </source>
</evidence>
<dbReference type="Proteomes" id="UP000245802">
    <property type="component" value="Chromosome"/>
</dbReference>
<dbReference type="OrthoDB" id="282011at2"/>
<dbReference type="AlphaFoldDB" id="A0A2Z3H3E5"/>
<evidence type="ECO:0008006" key="4">
    <source>
        <dbReference type="Google" id="ProtNLM"/>
    </source>
</evidence>
<dbReference type="EMBL" id="CP025958">
    <property type="protein sequence ID" value="AWM41309.1"/>
    <property type="molecule type" value="Genomic_DNA"/>
</dbReference>
<keyword evidence="1" id="KW-0732">Signal</keyword>
<feature type="signal peptide" evidence="1">
    <location>
        <begin position="1"/>
        <end position="21"/>
    </location>
</feature>
<dbReference type="RefSeq" id="WP_010037732.1">
    <property type="nucleotide sequence ID" value="NZ_CP025958.1"/>
</dbReference>
<sequence length="173" mass="19030">MRARTFALMALLLALPLAARGQDFKPFASGDGRYKIQFPGTPKTATTDVVSGKDTLKLTIDSVELKGDISFAVSHIDASEEVSKRPPGPRLEKVRDAVKGENGKVIEDKEVTLSLGDAKFTGRDVVLETPNGFLRNRMVIVERRLYQVMVQGSKEVVTSETADKFINSFELTK</sequence>
<organism evidence="2 3">
    <name type="scientific">Gemmata obscuriglobus</name>
    <dbReference type="NCBI Taxonomy" id="114"/>
    <lineage>
        <taxon>Bacteria</taxon>
        <taxon>Pseudomonadati</taxon>
        <taxon>Planctomycetota</taxon>
        <taxon>Planctomycetia</taxon>
        <taxon>Gemmatales</taxon>
        <taxon>Gemmataceae</taxon>
        <taxon>Gemmata</taxon>
    </lineage>
</organism>
<protein>
    <recommendedName>
        <fullName evidence="4">Organic solvent tolerance-like N-terminal domain-containing protein</fullName>
    </recommendedName>
</protein>
<keyword evidence="3" id="KW-1185">Reference proteome</keyword>
<evidence type="ECO:0000256" key="1">
    <source>
        <dbReference type="SAM" id="SignalP"/>
    </source>
</evidence>
<reference evidence="2 3" key="1">
    <citation type="submission" date="2018-01" db="EMBL/GenBank/DDBJ databases">
        <title>G. obscuriglobus.</title>
        <authorList>
            <person name="Franke J."/>
            <person name="Blomberg W."/>
            <person name="Selmecki A."/>
        </authorList>
    </citation>
    <scope>NUCLEOTIDE SEQUENCE [LARGE SCALE GENOMIC DNA]</scope>
    <source>
        <strain evidence="2 3">DSM 5831</strain>
    </source>
</reference>